<keyword evidence="1" id="KW-0812">Transmembrane</keyword>
<evidence type="ECO:0000313" key="2">
    <source>
        <dbReference type="EMBL" id="JAE00517.1"/>
    </source>
</evidence>
<feature type="transmembrane region" description="Helical" evidence="1">
    <location>
        <begin position="18"/>
        <end position="37"/>
    </location>
</feature>
<keyword evidence="1" id="KW-1133">Transmembrane helix</keyword>
<proteinExistence type="predicted"/>
<reference evidence="2" key="2">
    <citation type="journal article" date="2015" name="Data Brief">
        <title>Shoot transcriptome of the giant reed, Arundo donax.</title>
        <authorList>
            <person name="Barrero R.A."/>
            <person name="Guerrero F.D."/>
            <person name="Moolhuijzen P."/>
            <person name="Goolsby J.A."/>
            <person name="Tidwell J."/>
            <person name="Bellgard S.E."/>
            <person name="Bellgard M.I."/>
        </authorList>
    </citation>
    <scope>NUCLEOTIDE SEQUENCE</scope>
    <source>
        <tissue evidence="2">Shoot tissue taken approximately 20 cm above the soil surface</tissue>
    </source>
</reference>
<protein>
    <submittedName>
        <fullName evidence="2">Uncharacterized protein</fullName>
    </submittedName>
</protein>
<dbReference type="EMBL" id="GBRH01197379">
    <property type="protein sequence ID" value="JAE00517.1"/>
    <property type="molecule type" value="Transcribed_RNA"/>
</dbReference>
<keyword evidence="1" id="KW-0472">Membrane</keyword>
<evidence type="ECO:0000256" key="1">
    <source>
        <dbReference type="SAM" id="Phobius"/>
    </source>
</evidence>
<sequence>MCHYLTAEYMTTSSSLSFIEYLIQTSVFTLLAMSILVMSNFQKANTRCNCT</sequence>
<accession>A0A0A9EK92</accession>
<dbReference type="AlphaFoldDB" id="A0A0A9EK92"/>
<reference evidence="2" key="1">
    <citation type="submission" date="2014-09" db="EMBL/GenBank/DDBJ databases">
        <authorList>
            <person name="Magalhaes I.L.F."/>
            <person name="Oliveira U."/>
            <person name="Santos F.R."/>
            <person name="Vidigal T.H.D.A."/>
            <person name="Brescovit A.D."/>
            <person name="Santos A.J."/>
        </authorList>
    </citation>
    <scope>NUCLEOTIDE SEQUENCE</scope>
    <source>
        <tissue evidence="2">Shoot tissue taken approximately 20 cm above the soil surface</tissue>
    </source>
</reference>
<organism evidence="2">
    <name type="scientific">Arundo donax</name>
    <name type="common">Giant reed</name>
    <name type="synonym">Donax arundinaceus</name>
    <dbReference type="NCBI Taxonomy" id="35708"/>
    <lineage>
        <taxon>Eukaryota</taxon>
        <taxon>Viridiplantae</taxon>
        <taxon>Streptophyta</taxon>
        <taxon>Embryophyta</taxon>
        <taxon>Tracheophyta</taxon>
        <taxon>Spermatophyta</taxon>
        <taxon>Magnoliopsida</taxon>
        <taxon>Liliopsida</taxon>
        <taxon>Poales</taxon>
        <taxon>Poaceae</taxon>
        <taxon>PACMAD clade</taxon>
        <taxon>Arundinoideae</taxon>
        <taxon>Arundineae</taxon>
        <taxon>Arundo</taxon>
    </lineage>
</organism>
<name>A0A0A9EK92_ARUDO</name>